<dbReference type="EMBL" id="JAATIS010005477">
    <property type="protein sequence ID" value="KAG2458951.1"/>
    <property type="molecule type" value="Genomic_DNA"/>
</dbReference>
<dbReference type="InterPro" id="IPR020818">
    <property type="entry name" value="Chaperonin_GroES"/>
</dbReference>
<keyword evidence="3 8" id="KW-0143">Chaperone</keyword>
<dbReference type="GO" id="GO:0051082">
    <property type="term" value="F:unfolded protein binding"/>
    <property type="evidence" value="ECO:0007669"/>
    <property type="project" value="TreeGrafter"/>
</dbReference>
<dbReference type="Pfam" id="PF00166">
    <property type="entry name" value="Cpn10"/>
    <property type="match status" value="1"/>
</dbReference>
<dbReference type="Proteomes" id="UP000886611">
    <property type="component" value="Unassembled WGS sequence"/>
</dbReference>
<evidence type="ECO:0000256" key="4">
    <source>
        <dbReference type="ARBA" id="ARBA00029976"/>
    </source>
</evidence>
<name>A0A8X8BKP2_POLSE</name>
<dbReference type="PROSITE" id="PS00681">
    <property type="entry name" value="CHAPERONINS_CPN10"/>
    <property type="match status" value="1"/>
</dbReference>
<dbReference type="InterPro" id="IPR011032">
    <property type="entry name" value="GroES-like_sf"/>
</dbReference>
<evidence type="ECO:0000256" key="5">
    <source>
        <dbReference type="ARBA" id="ARBA00031971"/>
    </source>
</evidence>
<dbReference type="SUPFAM" id="SSF50129">
    <property type="entry name" value="GroES-like"/>
    <property type="match status" value="1"/>
</dbReference>
<evidence type="ECO:0000256" key="2">
    <source>
        <dbReference type="ARBA" id="ARBA00018842"/>
    </source>
</evidence>
<evidence type="ECO:0000256" key="7">
    <source>
        <dbReference type="ARBA" id="ARBA00046576"/>
    </source>
</evidence>
<evidence type="ECO:0000313" key="9">
    <source>
        <dbReference type="EMBL" id="KAG2458951.1"/>
    </source>
</evidence>
<dbReference type="PANTHER" id="PTHR10772">
    <property type="entry name" value="10 KDA HEAT SHOCK PROTEIN"/>
    <property type="match status" value="1"/>
</dbReference>
<dbReference type="FunFam" id="2.30.33.40:FF:000002">
    <property type="entry name" value="10 kDa chaperonin, mitochondrial"/>
    <property type="match status" value="1"/>
</dbReference>
<dbReference type="GO" id="GO:0005759">
    <property type="term" value="C:mitochondrial matrix"/>
    <property type="evidence" value="ECO:0007669"/>
    <property type="project" value="TreeGrafter"/>
</dbReference>
<evidence type="ECO:0000256" key="3">
    <source>
        <dbReference type="ARBA" id="ARBA00023186"/>
    </source>
</evidence>
<organism evidence="9 10">
    <name type="scientific">Polypterus senegalus</name>
    <name type="common">Senegal bichir</name>
    <dbReference type="NCBI Taxonomy" id="55291"/>
    <lineage>
        <taxon>Eukaryota</taxon>
        <taxon>Metazoa</taxon>
        <taxon>Chordata</taxon>
        <taxon>Craniata</taxon>
        <taxon>Vertebrata</taxon>
        <taxon>Euteleostomi</taxon>
        <taxon>Actinopterygii</taxon>
        <taxon>Polypteriformes</taxon>
        <taxon>Polypteridae</taxon>
        <taxon>Polypterus</taxon>
    </lineage>
</organism>
<dbReference type="GO" id="GO:0044183">
    <property type="term" value="F:protein folding chaperone"/>
    <property type="evidence" value="ECO:0007669"/>
    <property type="project" value="InterPro"/>
</dbReference>
<dbReference type="GO" id="GO:0005524">
    <property type="term" value="F:ATP binding"/>
    <property type="evidence" value="ECO:0007669"/>
    <property type="project" value="InterPro"/>
</dbReference>
<dbReference type="PANTHER" id="PTHR10772:SF0">
    <property type="entry name" value="10 KDA HEAT SHOCK PROTEIN, MITOCHONDRIAL"/>
    <property type="match status" value="1"/>
</dbReference>
<keyword evidence="10" id="KW-1185">Reference proteome</keyword>
<dbReference type="GO" id="GO:0046872">
    <property type="term" value="F:metal ion binding"/>
    <property type="evidence" value="ECO:0007669"/>
    <property type="project" value="TreeGrafter"/>
</dbReference>
<sequence>MAGQAFRRFLPLFDRVLVERFAAETVTKGGIMLPEKTQGKVLQATVVAIGPGTKTKTGQLEPVSVNVGDKVLLPEYGGTKVTIEEKEYFLFRDGDILGKYVD</sequence>
<evidence type="ECO:0000256" key="8">
    <source>
        <dbReference type="RuleBase" id="RU003479"/>
    </source>
</evidence>
<proteinExistence type="inferred from homology"/>
<comment type="subunit">
    <text evidence="7">Homoheptamer arranged in a ring structure. 2 heptameric Hsp10 rings interact with a Hsp60 tetradecamer in the structure of a back-to-back double heptameric ring to form the symmetrical football complex.</text>
</comment>
<dbReference type="AlphaFoldDB" id="A0A8X8BKP2"/>
<comment type="function">
    <text evidence="6">Co-chaperonin implicated in mitochondrial protein import and macromolecular assembly. Together with Hsp60, facilitates the correct folding of imported proteins. May also prevent misfolding and promote the refolding and proper assembly of unfolded polypeptides generated under stress conditions in the mitochondrial matrix. The functional units of these chaperonins consist of heptameric rings of the large subunit Hsp60, which function as a back-to-back double ring. In a cyclic reaction, Hsp60 ring complexes bind one unfolded substrate protein per ring, followed by the binding of ATP and association with 2 heptameric rings of the co-chaperonin Hsp10. This leads to sequestration of the substrate protein in the inner cavity of Hsp60 where, for a certain period of time, it can fold undisturbed by other cell components. Synchronous hydrolysis of ATP in all Hsp60 subunits results in the dissociation of the chaperonin rings and the release of ADP and the folded substrate protein.</text>
</comment>
<evidence type="ECO:0000256" key="1">
    <source>
        <dbReference type="ARBA" id="ARBA00006975"/>
    </source>
</evidence>
<accession>A0A8X8BKP2</accession>
<feature type="non-terminal residue" evidence="9">
    <location>
        <position position="1"/>
    </location>
</feature>
<dbReference type="CDD" id="cd00320">
    <property type="entry name" value="cpn10"/>
    <property type="match status" value="1"/>
</dbReference>
<comment type="similarity">
    <text evidence="1 8">Belongs to the GroES chaperonin family.</text>
</comment>
<protein>
    <recommendedName>
        <fullName evidence="2">10 kDa heat shock protein, mitochondrial</fullName>
    </recommendedName>
    <alternativeName>
        <fullName evidence="4">10 kDa chaperonin</fullName>
    </alternativeName>
    <alternativeName>
        <fullName evidence="5">Chaperonin 10</fullName>
    </alternativeName>
</protein>
<dbReference type="Gene3D" id="2.30.33.40">
    <property type="entry name" value="GroES chaperonin"/>
    <property type="match status" value="1"/>
</dbReference>
<feature type="non-terminal residue" evidence="9">
    <location>
        <position position="102"/>
    </location>
</feature>
<evidence type="ECO:0000313" key="10">
    <source>
        <dbReference type="Proteomes" id="UP000886611"/>
    </source>
</evidence>
<dbReference type="HAMAP" id="MF_00580">
    <property type="entry name" value="CH10"/>
    <property type="match status" value="1"/>
</dbReference>
<gene>
    <name evidence="9" type="primary">Hspe1</name>
    <name evidence="9" type="ORF">GTO96_0019051</name>
</gene>
<dbReference type="InterPro" id="IPR037124">
    <property type="entry name" value="Chaperonin_GroES_sf"/>
</dbReference>
<comment type="caution">
    <text evidence="9">The sequence shown here is derived from an EMBL/GenBank/DDBJ whole genome shotgun (WGS) entry which is preliminary data.</text>
</comment>
<dbReference type="PRINTS" id="PR00297">
    <property type="entry name" value="CHAPERONIN10"/>
</dbReference>
<dbReference type="SMART" id="SM00883">
    <property type="entry name" value="Cpn10"/>
    <property type="match status" value="1"/>
</dbReference>
<dbReference type="InterPro" id="IPR018369">
    <property type="entry name" value="Chaprnonin_Cpn10_CS"/>
</dbReference>
<evidence type="ECO:0000256" key="6">
    <source>
        <dbReference type="ARBA" id="ARBA00046093"/>
    </source>
</evidence>
<reference evidence="9 10" key="1">
    <citation type="journal article" date="2021" name="Cell">
        <title>Tracing the genetic footprints of vertebrate landing in non-teleost ray-finned fishes.</title>
        <authorList>
            <person name="Bi X."/>
            <person name="Wang K."/>
            <person name="Yang L."/>
            <person name="Pan H."/>
            <person name="Jiang H."/>
            <person name="Wei Q."/>
            <person name="Fang M."/>
            <person name="Yu H."/>
            <person name="Zhu C."/>
            <person name="Cai Y."/>
            <person name="He Y."/>
            <person name="Gan X."/>
            <person name="Zeng H."/>
            <person name="Yu D."/>
            <person name="Zhu Y."/>
            <person name="Jiang H."/>
            <person name="Qiu Q."/>
            <person name="Yang H."/>
            <person name="Zhang Y.E."/>
            <person name="Wang W."/>
            <person name="Zhu M."/>
            <person name="He S."/>
            <person name="Zhang G."/>
        </authorList>
    </citation>
    <scope>NUCLEOTIDE SEQUENCE [LARGE SCALE GENOMIC DNA]</scope>
    <source>
        <strain evidence="9">Bchr_013</strain>
    </source>
</reference>
<dbReference type="GO" id="GO:0051087">
    <property type="term" value="F:protein-folding chaperone binding"/>
    <property type="evidence" value="ECO:0007669"/>
    <property type="project" value="TreeGrafter"/>
</dbReference>